<organism evidence="13 14">
    <name type="scientific">Sugiyamaella lignohabitans</name>
    <dbReference type="NCBI Taxonomy" id="796027"/>
    <lineage>
        <taxon>Eukaryota</taxon>
        <taxon>Fungi</taxon>
        <taxon>Dikarya</taxon>
        <taxon>Ascomycota</taxon>
        <taxon>Saccharomycotina</taxon>
        <taxon>Dipodascomycetes</taxon>
        <taxon>Dipodascales</taxon>
        <taxon>Trichomonascaceae</taxon>
        <taxon>Sugiyamaella</taxon>
    </lineage>
</organism>
<feature type="region of interest" description="Disordered" evidence="12">
    <location>
        <begin position="578"/>
        <end position="612"/>
    </location>
</feature>
<keyword evidence="9 11" id="KW-0472">Membrane</keyword>
<evidence type="ECO:0000256" key="4">
    <source>
        <dbReference type="ARBA" id="ARBA00022448"/>
    </source>
</evidence>
<dbReference type="GO" id="GO:0005789">
    <property type="term" value="C:endoplasmic reticulum membrane"/>
    <property type="evidence" value="ECO:0007669"/>
    <property type="project" value="UniProtKB-SubCell"/>
</dbReference>
<keyword evidence="14" id="KW-1185">Reference proteome</keyword>
<dbReference type="Proteomes" id="UP000189580">
    <property type="component" value="Chromosome d"/>
</dbReference>
<feature type="region of interest" description="Disordered" evidence="12">
    <location>
        <begin position="24"/>
        <end position="43"/>
    </location>
</feature>
<dbReference type="AlphaFoldDB" id="A0A161HFI6"/>
<dbReference type="GO" id="GO:0048309">
    <property type="term" value="P:endoplasmic reticulum inheritance"/>
    <property type="evidence" value="ECO:0007669"/>
    <property type="project" value="InterPro"/>
</dbReference>
<evidence type="ECO:0000256" key="3">
    <source>
        <dbReference type="ARBA" id="ARBA00019884"/>
    </source>
</evidence>
<evidence type="ECO:0000256" key="8">
    <source>
        <dbReference type="ARBA" id="ARBA00023054"/>
    </source>
</evidence>
<feature type="region of interest" description="Disordered" evidence="12">
    <location>
        <begin position="52"/>
        <end position="220"/>
    </location>
</feature>
<feature type="compositionally biased region" description="Polar residues" evidence="12">
    <location>
        <begin position="62"/>
        <end position="74"/>
    </location>
</feature>
<accession>A0A161HFI6</accession>
<dbReference type="GeneID" id="30037488"/>
<feature type="compositionally biased region" description="Basic and acidic residues" evidence="12">
    <location>
        <begin position="78"/>
        <end position="91"/>
    </location>
</feature>
<keyword evidence="4 11" id="KW-0813">Transport</keyword>
<evidence type="ECO:0000256" key="1">
    <source>
        <dbReference type="ARBA" id="ARBA00004406"/>
    </source>
</evidence>
<gene>
    <name evidence="11" type="primary">SHE3</name>
    <name evidence="13" type="ORF">AWJ20_5265</name>
</gene>
<dbReference type="InterPro" id="IPR031398">
    <property type="entry name" value="She3"/>
</dbReference>
<feature type="coiled-coil region" evidence="11">
    <location>
        <begin position="381"/>
        <end position="464"/>
    </location>
</feature>
<dbReference type="EMBL" id="CP014502">
    <property type="protein sequence ID" value="ANB14300.1"/>
    <property type="molecule type" value="Genomic_DNA"/>
</dbReference>
<evidence type="ECO:0000256" key="6">
    <source>
        <dbReference type="ARBA" id="ARBA00022824"/>
    </source>
</evidence>
<sequence>MAQGQVSSKRHSLLNGVVDVITGNSKNASGATKVENGLSSDINSVKRNSTATLIPSPLLYSPDQTSGSPTTLWSESEEPVKAVDQKKHDHIATPSGTEQQSENKENQQVGECDPNIKTTSSKTPVQTVRIVSGSTLDTPIIIDDDKFSPQNSPSRNDSAMYSSNNASGPLSEAEIPPGDYGRMPQLNGSTKHPSSPGRTKNNDGTQIPPSSPRIIRSNGHKNLNWSSATAQAVGHHSIDAVFDNNKNQQHSHNSPQSPSLATAAAVASLEEQKARKLRDEIAQGSVELQQLQTLLAQLPRLKRTPTRATPEGSLFPSSSHSSHHGNNNSNTAINNASGMLGRSHSVLGTSQVITDLQSKIDILKCQLSEREQIAKDEHDSREALKKRCELIESTLDSLRHQNGNLTQLLTRRERRISELEHEVECRVRDIAVLRQSESHSLSLHVDYQQRILQLQEERDRLEAGYNTVLESSKRMKSKYQDDISDITAKILLLQKQRQSDVNKINSLELRLQDQSIDHMRLLQLQSEMAHLRQQHVGNIDKLFLDMKRTMSVSDHSITTQVDSIQAVIDLIDTTSDSSAATAKSSSTTTTTTTSSSSTNVDYNEQVMPLSVS</sequence>
<feature type="compositionally biased region" description="Polar residues" evidence="12">
    <location>
        <begin position="116"/>
        <end position="126"/>
    </location>
</feature>
<dbReference type="KEGG" id="slb:AWJ20_5265"/>
<feature type="compositionally biased region" description="Polar residues" evidence="12">
    <location>
        <begin position="186"/>
        <end position="208"/>
    </location>
</feature>
<comment type="function">
    <text evidence="10">RNA-binding protein that binds specific mRNAs including the ASH1 mRNA, coding for a repressor of the HO endonuclease. Part of the mRNA localization machinery that restricts accumulation of certain proteins to the bud and in the daughter cell. Required for the delivery of cortical endoplasmic reticulum into the emerging bud.</text>
</comment>
<name>A0A161HFI6_9ASCO</name>
<feature type="compositionally biased region" description="Low complexity" evidence="12">
    <location>
        <begin position="317"/>
        <end position="337"/>
    </location>
</feature>
<evidence type="ECO:0000256" key="10">
    <source>
        <dbReference type="ARBA" id="ARBA00024975"/>
    </source>
</evidence>
<comment type="subcellular location">
    <subcellularLocation>
        <location evidence="1 11">Endoplasmic reticulum membrane</location>
        <topology evidence="1 11">Peripheral membrane protein</topology>
    </subcellularLocation>
</comment>
<feature type="compositionally biased region" description="Polar residues" evidence="12">
    <location>
        <begin position="148"/>
        <end position="168"/>
    </location>
</feature>
<evidence type="ECO:0000256" key="2">
    <source>
        <dbReference type="ARBA" id="ARBA00008123"/>
    </source>
</evidence>
<evidence type="ECO:0000256" key="9">
    <source>
        <dbReference type="ARBA" id="ARBA00023136"/>
    </source>
</evidence>
<dbReference type="RefSeq" id="XP_018736777.1">
    <property type="nucleotide sequence ID" value="XM_018882396.1"/>
</dbReference>
<dbReference type="Pfam" id="PF17078">
    <property type="entry name" value="SHE3"/>
    <property type="match status" value="1"/>
</dbReference>
<evidence type="ECO:0000256" key="11">
    <source>
        <dbReference type="RuleBase" id="RU362142"/>
    </source>
</evidence>
<dbReference type="GO" id="GO:0051028">
    <property type="term" value="P:mRNA transport"/>
    <property type="evidence" value="ECO:0007669"/>
    <property type="project" value="UniProtKB-UniRule"/>
</dbReference>
<protein>
    <recommendedName>
        <fullName evidence="3 11">SWI5-dependent HO expression protein 3</fullName>
    </recommendedName>
</protein>
<keyword evidence="6 11" id="KW-0256">Endoplasmic reticulum</keyword>
<feature type="compositionally biased region" description="Low complexity" evidence="12">
    <location>
        <begin position="578"/>
        <end position="598"/>
    </location>
</feature>
<evidence type="ECO:0000313" key="13">
    <source>
        <dbReference type="EMBL" id="ANB14300.1"/>
    </source>
</evidence>
<evidence type="ECO:0000256" key="7">
    <source>
        <dbReference type="ARBA" id="ARBA00022884"/>
    </source>
</evidence>
<evidence type="ECO:0000256" key="5">
    <source>
        <dbReference type="ARBA" id="ARBA00022816"/>
    </source>
</evidence>
<proteinExistence type="inferred from homology"/>
<keyword evidence="7 11" id="KW-0694">RNA-binding</keyword>
<keyword evidence="5 11" id="KW-0509">mRNA transport</keyword>
<keyword evidence="8 11" id="KW-0175">Coiled coil</keyword>
<evidence type="ECO:0000256" key="12">
    <source>
        <dbReference type="SAM" id="MobiDB-lite"/>
    </source>
</evidence>
<evidence type="ECO:0000313" key="14">
    <source>
        <dbReference type="Proteomes" id="UP000189580"/>
    </source>
</evidence>
<comment type="similarity">
    <text evidence="2 11">Belongs to the SHE3 family.</text>
</comment>
<dbReference type="GO" id="GO:0003723">
    <property type="term" value="F:RNA binding"/>
    <property type="evidence" value="ECO:0007669"/>
    <property type="project" value="UniProtKB-KW"/>
</dbReference>
<feature type="region of interest" description="Disordered" evidence="12">
    <location>
        <begin position="302"/>
        <end position="337"/>
    </location>
</feature>
<dbReference type="OrthoDB" id="6088208at2759"/>
<reference evidence="13 14" key="1">
    <citation type="submission" date="2016-02" db="EMBL/GenBank/DDBJ databases">
        <title>Complete genome sequence and transcriptome regulation of the pentose utilising yeast Sugiyamaella lignohabitans.</title>
        <authorList>
            <person name="Bellasio M."/>
            <person name="Peymann A."/>
            <person name="Valli M."/>
            <person name="Sipitzky M."/>
            <person name="Graf A."/>
            <person name="Sauer M."/>
            <person name="Marx H."/>
            <person name="Mattanovich D."/>
        </authorList>
    </citation>
    <scope>NUCLEOTIDE SEQUENCE [LARGE SCALE GENOMIC DNA]</scope>
    <source>
        <strain evidence="13 14">CBS 10342</strain>
    </source>
</reference>